<name>L0KWD8_METHD</name>
<sequence>MVQLGFRKPTNKWSQGGALGVEYFKVGANATAAKMLPGIAVIKDANDFSVKESGSLGSTIGVLGYDETPAQYRPTTSSTAYALGDHVAVHRGAGRRQKMWLTTSQTIVIGQPLMVTTDGYLTAATAGTHDVYCDAAESVTTTSAAAAIWVITRK</sequence>
<dbReference type="Proteomes" id="UP000010866">
    <property type="component" value="Chromosome"/>
</dbReference>
<evidence type="ECO:0000313" key="2">
    <source>
        <dbReference type="Proteomes" id="UP000010866"/>
    </source>
</evidence>
<dbReference type="InterPro" id="IPR054438">
    <property type="entry name" value="Struct_cement_gp24/gp6"/>
</dbReference>
<evidence type="ECO:0000313" key="1">
    <source>
        <dbReference type="EMBL" id="AGB49451.1"/>
    </source>
</evidence>
<dbReference type="EMBL" id="CP003362">
    <property type="protein sequence ID" value="AGB49451.1"/>
    <property type="molecule type" value="Genomic_DNA"/>
</dbReference>
<dbReference type="AlphaFoldDB" id="L0KWD8"/>
<dbReference type="Pfam" id="PF22758">
    <property type="entry name" value="Phage_cement"/>
    <property type="match status" value="1"/>
</dbReference>
<dbReference type="RefSeq" id="WP_015324617.1">
    <property type="nucleotide sequence ID" value="NC_019977.1"/>
</dbReference>
<dbReference type="HOGENOM" id="CLU_1700282_0_0_2"/>
<organism evidence="1 2">
    <name type="scientific">Methanomethylovorans hollandica (strain DSM 15978 / NBRC 107637 / DMS1)</name>
    <dbReference type="NCBI Taxonomy" id="867904"/>
    <lineage>
        <taxon>Archaea</taxon>
        <taxon>Methanobacteriati</taxon>
        <taxon>Methanobacteriota</taxon>
        <taxon>Stenosarchaea group</taxon>
        <taxon>Methanomicrobia</taxon>
        <taxon>Methanosarcinales</taxon>
        <taxon>Methanosarcinaceae</taxon>
        <taxon>Methanomethylovorans</taxon>
    </lineage>
</organism>
<accession>L0KWD8</accession>
<dbReference type="KEGG" id="mhz:Metho_1221"/>
<dbReference type="STRING" id="867904.Metho_1221"/>
<proteinExistence type="predicted"/>
<protein>
    <submittedName>
        <fullName evidence="1">Uncharacterized protein</fullName>
    </submittedName>
</protein>
<keyword evidence="2" id="KW-1185">Reference proteome</keyword>
<gene>
    <name evidence="1" type="ordered locus">Metho_1221</name>
</gene>
<dbReference type="GeneID" id="14407030"/>
<reference evidence="2" key="1">
    <citation type="submission" date="2012-02" db="EMBL/GenBank/DDBJ databases">
        <title>Complete sequence of chromosome of Methanomethylovorans hollandica DSM 15978.</title>
        <authorList>
            <person name="Lucas S."/>
            <person name="Copeland A."/>
            <person name="Lapidus A."/>
            <person name="Glavina del Rio T."/>
            <person name="Dalin E."/>
            <person name="Tice H."/>
            <person name="Bruce D."/>
            <person name="Goodwin L."/>
            <person name="Pitluck S."/>
            <person name="Peters L."/>
            <person name="Mikhailova N."/>
            <person name="Held B."/>
            <person name="Kyrpides N."/>
            <person name="Mavromatis K."/>
            <person name="Ivanova N."/>
            <person name="Brettin T."/>
            <person name="Detter J.C."/>
            <person name="Han C."/>
            <person name="Larimer F."/>
            <person name="Land M."/>
            <person name="Hauser L."/>
            <person name="Markowitz V."/>
            <person name="Cheng J.-F."/>
            <person name="Hugenholtz P."/>
            <person name="Woyke T."/>
            <person name="Wu D."/>
            <person name="Spring S."/>
            <person name="Schroeder M."/>
            <person name="Brambilla E."/>
            <person name="Klenk H.-P."/>
            <person name="Eisen J.A."/>
        </authorList>
    </citation>
    <scope>NUCLEOTIDE SEQUENCE [LARGE SCALE GENOMIC DNA]</scope>
    <source>
        <strain evidence="2">DSM 15978 / NBRC 107637 / DMS1</strain>
    </source>
</reference>